<comment type="caution">
    <text evidence="1">The sequence shown here is derived from an EMBL/GenBank/DDBJ whole genome shotgun (WGS) entry which is preliminary data.</text>
</comment>
<dbReference type="Proteomes" id="UP000194699">
    <property type="component" value="Unassembled WGS sequence"/>
</dbReference>
<gene>
    <name evidence="1" type="ORF">B9X95_16230</name>
</gene>
<dbReference type="EMBL" id="NGEL01000165">
    <property type="protein sequence ID" value="OTM81802.1"/>
    <property type="molecule type" value="Genomic_DNA"/>
</dbReference>
<protein>
    <submittedName>
        <fullName evidence="1">Uncharacterized protein</fullName>
    </submittedName>
</protein>
<name>A0A127DYG6_ACIBA</name>
<evidence type="ECO:0000313" key="1">
    <source>
        <dbReference type="EMBL" id="OTM81802.1"/>
    </source>
</evidence>
<evidence type="ECO:0000313" key="2">
    <source>
        <dbReference type="Proteomes" id="UP000194699"/>
    </source>
</evidence>
<dbReference type="RefSeq" id="WP_020753277.1">
    <property type="nucleotide sequence ID" value="NZ_CP014528.1"/>
</dbReference>
<reference evidence="2" key="1">
    <citation type="submission" date="2017-05" db="EMBL/GenBank/DDBJ databases">
        <authorList>
            <person name="Kreiswirth B."/>
            <person name="Manca C."/>
            <person name="Chen L."/>
            <person name="Evans S."/>
            <person name="Fowler V."/>
            <person name="Patel R."/>
            <person name="Chambers H."/>
            <person name="Bonomo R."/>
            <person name="Paul V."/>
            <person name="Sankar J."/>
            <person name="Gaind R."/>
            <person name="Ray P."/>
            <person name="Gautam V."/>
            <person name="Biswal M."/>
            <person name="Datta S."/>
            <person name="Walia K."/>
            <person name="Adams M."/>
            <person name="Nelson K."/>
            <person name="Sutton G."/>
            <person name="Fouts D."/>
            <person name="Hujer K."/>
            <person name="Hujer A."/>
        </authorList>
    </citation>
    <scope>NUCLEOTIDE SEQUENCE [LARGE SCALE GENOMIC DNA]</scope>
    <source>
        <strain evidence="2">PR350</strain>
    </source>
</reference>
<organism evidence="1 2">
    <name type="scientific">Acinetobacter baumannii</name>
    <dbReference type="NCBI Taxonomy" id="470"/>
    <lineage>
        <taxon>Bacteria</taxon>
        <taxon>Pseudomonadati</taxon>
        <taxon>Pseudomonadota</taxon>
        <taxon>Gammaproteobacteria</taxon>
        <taxon>Moraxellales</taxon>
        <taxon>Moraxellaceae</taxon>
        <taxon>Acinetobacter</taxon>
        <taxon>Acinetobacter calcoaceticus/baumannii complex</taxon>
    </lineage>
</organism>
<accession>A0A127DYG6</accession>
<proteinExistence type="predicted"/>
<sequence>MNNEELAKIGMMFIHWIQIHRESINRFEEFRDCFVHDPDEPVHTKKDYDKAWEIQKEASVLGSEAKRRYETLLEEVDLYLARERTDVLEAGEE</sequence>
<dbReference type="AlphaFoldDB" id="A0A127DYG6"/>